<accession>A0ABU3VML4</accession>
<reference evidence="2 3" key="1">
    <citation type="submission" date="2023-06" db="EMBL/GenBank/DDBJ databases">
        <title>Genome sequence of Methanimicrococcus sp. At1.</title>
        <authorList>
            <person name="Protasov E."/>
            <person name="Platt K."/>
            <person name="Poehlein A."/>
            <person name="Daniel R."/>
            <person name="Brune A."/>
        </authorList>
    </citation>
    <scope>NUCLEOTIDE SEQUENCE [LARGE SCALE GENOMIC DNA]</scope>
    <source>
        <strain evidence="2 3">At1</strain>
    </source>
</reference>
<gene>
    <name evidence="2" type="ORF">MmiAt1_01770</name>
</gene>
<keyword evidence="1" id="KW-0812">Transmembrane</keyword>
<evidence type="ECO:0000313" key="3">
    <source>
        <dbReference type="Proteomes" id="UP001272052"/>
    </source>
</evidence>
<name>A0ABU3VML4_9EURY</name>
<keyword evidence="3" id="KW-1185">Reference proteome</keyword>
<dbReference type="Proteomes" id="UP001272052">
    <property type="component" value="Unassembled WGS sequence"/>
</dbReference>
<proteinExistence type="predicted"/>
<protein>
    <submittedName>
        <fullName evidence="2">Uncharacterized protein</fullName>
    </submittedName>
</protein>
<dbReference type="RefSeq" id="WP_318785041.1">
    <property type="nucleotide sequence ID" value="NZ_JAWDKC010000006.1"/>
</dbReference>
<keyword evidence="1" id="KW-0472">Membrane</keyword>
<organism evidence="2 3">
    <name type="scientific">Methanimicrococcus hacksteinii</name>
    <dbReference type="NCBI Taxonomy" id="3028293"/>
    <lineage>
        <taxon>Archaea</taxon>
        <taxon>Methanobacteriati</taxon>
        <taxon>Methanobacteriota</taxon>
        <taxon>Stenosarchaea group</taxon>
        <taxon>Methanomicrobia</taxon>
        <taxon>Methanosarcinales</taxon>
        <taxon>Methanosarcinaceae</taxon>
        <taxon>Methanimicrococcus</taxon>
    </lineage>
</organism>
<feature type="transmembrane region" description="Helical" evidence="1">
    <location>
        <begin position="185"/>
        <end position="204"/>
    </location>
</feature>
<keyword evidence="1" id="KW-1133">Transmembrane helix</keyword>
<sequence>METKKILRHNLLKYAVFILLLVSVTLPVSVASDGETGQSLLPTDYIKSIIDNTPATNPELIKQAASGQNTVAVSGTIPTLPKGEESYHWNLILQNILKEIHTEDLLASYHWDNGGFIIGYGCTPDYIEISVHSEAQYSDSEVKKVIQAVQSAGEKHGISDVPIIIEKSLPPQGYAQTQPDAVKTIPGVGLGVGALLVIAAVLIVSKFKK</sequence>
<evidence type="ECO:0000256" key="1">
    <source>
        <dbReference type="SAM" id="Phobius"/>
    </source>
</evidence>
<dbReference type="EMBL" id="JAWDKC010000006">
    <property type="protein sequence ID" value="MDV0444645.1"/>
    <property type="molecule type" value="Genomic_DNA"/>
</dbReference>
<evidence type="ECO:0000313" key="2">
    <source>
        <dbReference type="EMBL" id="MDV0444645.1"/>
    </source>
</evidence>
<comment type="caution">
    <text evidence="2">The sequence shown here is derived from an EMBL/GenBank/DDBJ whole genome shotgun (WGS) entry which is preliminary data.</text>
</comment>